<dbReference type="GeneID" id="105425965"/>
<evidence type="ECO:0000313" key="7">
    <source>
        <dbReference type="RefSeq" id="XP_011635299.1"/>
    </source>
</evidence>
<dbReference type="CDD" id="cd00104">
    <property type="entry name" value="KAZAL_FS"/>
    <property type="match status" value="1"/>
</dbReference>
<dbReference type="PROSITE" id="PS51465">
    <property type="entry name" value="KAZAL_2"/>
    <property type="match status" value="1"/>
</dbReference>
<evidence type="ECO:0000256" key="2">
    <source>
        <dbReference type="ARBA" id="ARBA00022525"/>
    </source>
</evidence>
<dbReference type="SUPFAM" id="SSF100895">
    <property type="entry name" value="Kazal-type serine protease inhibitors"/>
    <property type="match status" value="1"/>
</dbReference>
<feature type="signal peptide" evidence="4">
    <location>
        <begin position="1"/>
        <end position="17"/>
    </location>
</feature>
<sequence>MLLCLLLIVASPFLITAFPQNTGVSTETVQVDGFIFDGPVATRSPNEQRVSSTTSTTTAASTTSLSIDDYNACVNRCQVTPEYNPVCGSDNIDYTNPGGLGCAKICGKDVTLAYYGRCSTG</sequence>
<dbReference type="RefSeq" id="XP_011635299.1">
    <property type="nucleotide sequence ID" value="XM_011636997.1"/>
</dbReference>
<dbReference type="InterPro" id="IPR036058">
    <property type="entry name" value="Kazal_dom_sf"/>
</dbReference>
<dbReference type="OrthoDB" id="126772at2759"/>
<feature type="domain" description="Kazal-like" evidence="5">
    <location>
        <begin position="67"/>
        <end position="120"/>
    </location>
</feature>
<keyword evidence="6" id="KW-1185">Reference proteome</keyword>
<protein>
    <submittedName>
        <fullName evidence="7">Uncharacterized protein LOC105425965</fullName>
    </submittedName>
</protein>
<evidence type="ECO:0000256" key="4">
    <source>
        <dbReference type="SAM" id="SignalP"/>
    </source>
</evidence>
<dbReference type="PANTHER" id="PTHR21179:SF0">
    <property type="entry name" value="SERINE PROTEASE INHIBITOR KAZAL-TYPE 4"/>
    <property type="match status" value="1"/>
</dbReference>
<dbReference type="KEGG" id="pbar:105425965"/>
<dbReference type="InterPro" id="IPR002350">
    <property type="entry name" value="Kazal_dom"/>
</dbReference>
<dbReference type="GO" id="GO:0004867">
    <property type="term" value="F:serine-type endopeptidase inhibitor activity"/>
    <property type="evidence" value="ECO:0007669"/>
    <property type="project" value="InterPro"/>
</dbReference>
<evidence type="ECO:0000259" key="5">
    <source>
        <dbReference type="PROSITE" id="PS51465"/>
    </source>
</evidence>
<dbReference type="SMART" id="SM00280">
    <property type="entry name" value="KAZAL"/>
    <property type="match status" value="1"/>
</dbReference>
<accession>A0A6I9W598</accession>
<feature type="chain" id="PRO_5026905748" evidence="4">
    <location>
        <begin position="18"/>
        <end position="121"/>
    </location>
</feature>
<evidence type="ECO:0000256" key="1">
    <source>
        <dbReference type="ARBA" id="ARBA00004613"/>
    </source>
</evidence>
<keyword evidence="2" id="KW-0964">Secreted</keyword>
<name>A0A6I9W598_9HYME</name>
<keyword evidence="3" id="KW-1015">Disulfide bond</keyword>
<evidence type="ECO:0000313" key="6">
    <source>
        <dbReference type="Proteomes" id="UP000504615"/>
    </source>
</evidence>
<dbReference type="InterPro" id="IPR039932">
    <property type="entry name" value="Spink4-like"/>
</dbReference>
<proteinExistence type="predicted"/>
<dbReference type="AlphaFoldDB" id="A0A6I9W598"/>
<reference evidence="7" key="1">
    <citation type="submission" date="2025-08" db="UniProtKB">
        <authorList>
            <consortium name="RefSeq"/>
        </authorList>
    </citation>
    <scope>IDENTIFICATION</scope>
</reference>
<gene>
    <name evidence="7" type="primary">LOC105425965</name>
</gene>
<dbReference type="PANTHER" id="PTHR21179">
    <property type="entry name" value="SERINE-TYPE ENDOPEPTIDASE INHIBITOR"/>
    <property type="match status" value="1"/>
</dbReference>
<dbReference type="GO" id="GO:0005576">
    <property type="term" value="C:extracellular region"/>
    <property type="evidence" value="ECO:0007669"/>
    <property type="project" value="UniProtKB-SubCell"/>
</dbReference>
<dbReference type="Gene3D" id="3.30.60.30">
    <property type="match status" value="1"/>
</dbReference>
<comment type="subcellular location">
    <subcellularLocation>
        <location evidence="1">Secreted</location>
    </subcellularLocation>
</comment>
<organism evidence="6 7">
    <name type="scientific">Pogonomyrmex barbatus</name>
    <name type="common">red harvester ant</name>
    <dbReference type="NCBI Taxonomy" id="144034"/>
    <lineage>
        <taxon>Eukaryota</taxon>
        <taxon>Metazoa</taxon>
        <taxon>Ecdysozoa</taxon>
        <taxon>Arthropoda</taxon>
        <taxon>Hexapoda</taxon>
        <taxon>Insecta</taxon>
        <taxon>Pterygota</taxon>
        <taxon>Neoptera</taxon>
        <taxon>Endopterygota</taxon>
        <taxon>Hymenoptera</taxon>
        <taxon>Apocrita</taxon>
        <taxon>Aculeata</taxon>
        <taxon>Formicoidea</taxon>
        <taxon>Formicidae</taxon>
        <taxon>Myrmicinae</taxon>
        <taxon>Pogonomyrmex</taxon>
    </lineage>
</organism>
<evidence type="ECO:0000256" key="3">
    <source>
        <dbReference type="ARBA" id="ARBA00023157"/>
    </source>
</evidence>
<keyword evidence="4" id="KW-0732">Signal</keyword>
<dbReference type="Proteomes" id="UP000504615">
    <property type="component" value="Unplaced"/>
</dbReference>
<dbReference type="Pfam" id="PF00050">
    <property type="entry name" value="Kazal_1"/>
    <property type="match status" value="1"/>
</dbReference>